<dbReference type="AlphaFoldDB" id="A0A517RM50"/>
<gene>
    <name evidence="3" type="ORF">Pan241w_50620</name>
</gene>
<dbReference type="KEGG" id="gaz:Pan241w_50620"/>
<dbReference type="InterPro" id="IPR011453">
    <property type="entry name" value="DUF1559"/>
</dbReference>
<keyword evidence="4" id="KW-1185">Reference proteome</keyword>
<dbReference type="Gene3D" id="3.30.700.10">
    <property type="entry name" value="Glycoprotein, Type 4 Pilin"/>
    <property type="match status" value="1"/>
</dbReference>
<accession>A0A517RM50</accession>
<evidence type="ECO:0000313" key="4">
    <source>
        <dbReference type="Proteomes" id="UP000317171"/>
    </source>
</evidence>
<protein>
    <submittedName>
        <fullName evidence="3">Putative major pilin subunit</fullName>
    </submittedName>
</protein>
<dbReference type="EMBL" id="CP036269">
    <property type="protein sequence ID" value="QDT44945.1"/>
    <property type="molecule type" value="Genomic_DNA"/>
</dbReference>
<dbReference type="PANTHER" id="PTHR30093:SF2">
    <property type="entry name" value="TYPE II SECRETION SYSTEM PROTEIN H"/>
    <property type="match status" value="1"/>
</dbReference>
<evidence type="ECO:0000313" key="3">
    <source>
        <dbReference type="EMBL" id="QDT44945.1"/>
    </source>
</evidence>
<name>A0A517RM50_9PLAN</name>
<proteinExistence type="predicted"/>
<dbReference type="InterPro" id="IPR012902">
    <property type="entry name" value="N_methyl_site"/>
</dbReference>
<keyword evidence="1" id="KW-1133">Transmembrane helix</keyword>
<organism evidence="3 4">
    <name type="scientific">Gimesia alba</name>
    <dbReference type="NCBI Taxonomy" id="2527973"/>
    <lineage>
        <taxon>Bacteria</taxon>
        <taxon>Pseudomonadati</taxon>
        <taxon>Planctomycetota</taxon>
        <taxon>Planctomycetia</taxon>
        <taxon>Planctomycetales</taxon>
        <taxon>Planctomycetaceae</taxon>
        <taxon>Gimesia</taxon>
    </lineage>
</organism>
<keyword evidence="1" id="KW-0472">Membrane</keyword>
<keyword evidence="1" id="KW-0812">Transmembrane</keyword>
<dbReference type="InterPro" id="IPR027558">
    <property type="entry name" value="Pre_pil_HX9DG_C"/>
</dbReference>
<dbReference type="PROSITE" id="PS00409">
    <property type="entry name" value="PROKAR_NTER_METHYL"/>
    <property type="match status" value="1"/>
</dbReference>
<dbReference type="RefSeq" id="WP_145220786.1">
    <property type="nucleotide sequence ID" value="NZ_CP036269.1"/>
</dbReference>
<dbReference type="PANTHER" id="PTHR30093">
    <property type="entry name" value="GENERAL SECRETION PATHWAY PROTEIN G"/>
    <property type="match status" value="1"/>
</dbReference>
<dbReference type="Pfam" id="PF07963">
    <property type="entry name" value="N_methyl"/>
    <property type="match status" value="1"/>
</dbReference>
<dbReference type="NCBIfam" id="TIGR04294">
    <property type="entry name" value="pre_pil_HX9DG"/>
    <property type="match status" value="1"/>
</dbReference>
<dbReference type="NCBIfam" id="TIGR02532">
    <property type="entry name" value="IV_pilin_GFxxxE"/>
    <property type="match status" value="1"/>
</dbReference>
<evidence type="ECO:0000256" key="1">
    <source>
        <dbReference type="SAM" id="Phobius"/>
    </source>
</evidence>
<dbReference type="Proteomes" id="UP000317171">
    <property type="component" value="Chromosome"/>
</dbReference>
<dbReference type="InterPro" id="IPR045584">
    <property type="entry name" value="Pilin-like"/>
</dbReference>
<feature type="transmembrane region" description="Helical" evidence="1">
    <location>
        <begin position="27"/>
        <end position="50"/>
    </location>
</feature>
<evidence type="ECO:0000259" key="2">
    <source>
        <dbReference type="Pfam" id="PF07596"/>
    </source>
</evidence>
<dbReference type="OrthoDB" id="255848at2"/>
<dbReference type="Pfam" id="PF07596">
    <property type="entry name" value="SBP_bac_10"/>
    <property type="match status" value="1"/>
</dbReference>
<sequence length="332" mass="36065">MSFDSDQLIYQQDFEEKFKIKITKKGFTLIELLVVIAIIAILIALLLPAVQQAREAARRTQCRNNLRQMGIAFHSYLDSHRTFPPGWVEASGNIPTRPPENGFSWAALILPQLDQGNLYSQIRFTAPLFLEPDRNPSTTAIENNETLVATQIIPIFRCPSDAGPARQDNLGSLDPVTIQNQATTSYVACFGDKVVADNASDAGPGGGVFSRNSAVRIRDITDGTSVSLLAGERRWAGFYSPGIPKFGDAYWAGTPDNWLMDILGTAGVNINSIHSAKFSSEHDGGAHFLFADGHVRFLSENVESNPGATSGSGMGVFQKLANIKDGQTIGDF</sequence>
<dbReference type="SUPFAM" id="SSF54523">
    <property type="entry name" value="Pili subunits"/>
    <property type="match status" value="1"/>
</dbReference>
<reference evidence="3 4" key="1">
    <citation type="submission" date="2019-02" db="EMBL/GenBank/DDBJ databases">
        <title>Deep-cultivation of Planctomycetes and their phenomic and genomic characterization uncovers novel biology.</title>
        <authorList>
            <person name="Wiegand S."/>
            <person name="Jogler M."/>
            <person name="Boedeker C."/>
            <person name="Pinto D."/>
            <person name="Vollmers J."/>
            <person name="Rivas-Marin E."/>
            <person name="Kohn T."/>
            <person name="Peeters S.H."/>
            <person name="Heuer A."/>
            <person name="Rast P."/>
            <person name="Oberbeckmann S."/>
            <person name="Bunk B."/>
            <person name="Jeske O."/>
            <person name="Meyerdierks A."/>
            <person name="Storesund J.E."/>
            <person name="Kallscheuer N."/>
            <person name="Luecker S."/>
            <person name="Lage O.M."/>
            <person name="Pohl T."/>
            <person name="Merkel B.J."/>
            <person name="Hornburger P."/>
            <person name="Mueller R.-W."/>
            <person name="Bruemmer F."/>
            <person name="Labrenz M."/>
            <person name="Spormann A.M."/>
            <person name="Op den Camp H."/>
            <person name="Overmann J."/>
            <person name="Amann R."/>
            <person name="Jetten M.S.M."/>
            <person name="Mascher T."/>
            <person name="Medema M.H."/>
            <person name="Devos D.P."/>
            <person name="Kaster A.-K."/>
            <person name="Ovreas L."/>
            <person name="Rohde M."/>
            <person name="Galperin M.Y."/>
            <person name="Jogler C."/>
        </authorList>
    </citation>
    <scope>NUCLEOTIDE SEQUENCE [LARGE SCALE GENOMIC DNA]</scope>
    <source>
        <strain evidence="3 4">Pan241w</strain>
    </source>
</reference>
<feature type="domain" description="DUF1559" evidence="2">
    <location>
        <begin position="51"/>
        <end position="304"/>
    </location>
</feature>